<dbReference type="KEGG" id="tni:TVNIR_2271"/>
<organism evidence="2 3">
    <name type="scientific">Thioalkalivibrio nitratireducens (strain DSM 14787 / UNIQEM 213 / ALEN2)</name>
    <dbReference type="NCBI Taxonomy" id="1255043"/>
    <lineage>
        <taxon>Bacteria</taxon>
        <taxon>Pseudomonadati</taxon>
        <taxon>Pseudomonadota</taxon>
        <taxon>Gammaproteobacteria</taxon>
        <taxon>Chromatiales</taxon>
        <taxon>Ectothiorhodospiraceae</taxon>
        <taxon>Thioalkalivibrio</taxon>
    </lineage>
</organism>
<keyword evidence="3" id="KW-1185">Reference proteome</keyword>
<evidence type="ECO:0000313" key="3">
    <source>
        <dbReference type="Proteomes" id="UP000010809"/>
    </source>
</evidence>
<gene>
    <name evidence="2" type="ordered locus">TVNIR_2271</name>
</gene>
<dbReference type="HOGENOM" id="CLU_3206418_0_0_6"/>
<dbReference type="AlphaFoldDB" id="L0DYA0"/>
<sequence length="45" mass="4895">MESNRGGGREMPQPRSSLVSPSDTPWYQVASYETPNLLTVAAARS</sequence>
<proteinExistence type="predicted"/>
<dbReference type="Proteomes" id="UP000010809">
    <property type="component" value="Chromosome"/>
</dbReference>
<dbReference type="PATRIC" id="fig|1255043.3.peg.2291"/>
<dbReference type="EMBL" id="CP003989">
    <property type="protein sequence ID" value="AGA33925.1"/>
    <property type="molecule type" value="Genomic_DNA"/>
</dbReference>
<protein>
    <submittedName>
        <fullName evidence="2">Uncharacterized protein</fullName>
    </submittedName>
</protein>
<name>L0DYA0_THIND</name>
<evidence type="ECO:0000313" key="2">
    <source>
        <dbReference type="EMBL" id="AGA33925.1"/>
    </source>
</evidence>
<accession>L0DYA0</accession>
<reference evidence="2" key="1">
    <citation type="submission" date="2015-12" db="EMBL/GenBank/DDBJ databases">
        <authorList>
            <person name="Tikhonova T.V."/>
            <person name="Pavlov A.R."/>
            <person name="Beletsky A.V."/>
            <person name="Mardanov A.V."/>
            <person name="Sorokin D.Y."/>
            <person name="Ravin N.V."/>
            <person name="Popov V.O."/>
        </authorList>
    </citation>
    <scope>NUCLEOTIDE SEQUENCE</scope>
    <source>
        <strain evidence="2">DSM 14787</strain>
    </source>
</reference>
<feature type="region of interest" description="Disordered" evidence="1">
    <location>
        <begin position="1"/>
        <end position="24"/>
    </location>
</feature>
<feature type="compositionally biased region" description="Polar residues" evidence="1">
    <location>
        <begin position="14"/>
        <end position="24"/>
    </location>
</feature>
<evidence type="ECO:0000256" key="1">
    <source>
        <dbReference type="SAM" id="MobiDB-lite"/>
    </source>
</evidence>